<evidence type="ECO:0000259" key="2">
    <source>
        <dbReference type="Pfam" id="PF04773"/>
    </source>
</evidence>
<dbReference type="PANTHER" id="PTHR30273:SF2">
    <property type="entry name" value="PROTEIN FECR"/>
    <property type="match status" value="1"/>
</dbReference>
<keyword evidence="5" id="KW-1185">Reference proteome</keyword>
<sequence length="358" mass="40980">MDKNLLNRYTANQCSPKEIDEFFNWVEKHPEEKAEGNPLFRNYWNNIEMADTPDIESSQKRLDRIHHIINLNQARQKAAKDFAGRKVKLTSWFSKAAAILLIPVLTLFVYTRFFQSGSYLLSDLSQDIEIVAPPASRIQFELSDGTKVWLNQGSKMIYSQPFTGKTRTVNLVGEGYFDVAPDKTKPFIVETQKMAVKAVGTSFNVKAYADNPYFETTLESGKVIISTEVNGSSKEVCTMSPNEQFVLNETTNKYSLKKVNPEKYVSWKDGLLMFQDDRLDEVAERLSRWYNVKITLKDSELSSLTYTATFIDETLEQALEMMKFVLPVSFTVSNKYKLPDSTFSEKEILIYKKGGKTN</sequence>
<dbReference type="AlphaFoldDB" id="A0A399CWZ3"/>
<dbReference type="InterPro" id="IPR032508">
    <property type="entry name" value="FecR_C"/>
</dbReference>
<evidence type="ECO:0000259" key="3">
    <source>
        <dbReference type="Pfam" id="PF16344"/>
    </source>
</evidence>
<dbReference type="EMBL" id="QWET01000014">
    <property type="protein sequence ID" value="RIH63969.1"/>
    <property type="molecule type" value="Genomic_DNA"/>
</dbReference>
<dbReference type="InterPro" id="IPR012373">
    <property type="entry name" value="Ferrdict_sens_TM"/>
</dbReference>
<comment type="caution">
    <text evidence="4">The sequence shown here is derived from an EMBL/GenBank/DDBJ whole genome shotgun (WGS) entry which is preliminary data.</text>
</comment>
<dbReference type="PIRSF" id="PIRSF018266">
    <property type="entry name" value="FecR"/>
    <property type="match status" value="1"/>
</dbReference>
<evidence type="ECO:0000313" key="5">
    <source>
        <dbReference type="Proteomes" id="UP000266441"/>
    </source>
</evidence>
<reference evidence="4 5" key="1">
    <citation type="journal article" date="2015" name="Int. J. Syst. Evol. Microbiol.">
        <title>Mariniphaga sediminis sp. nov., isolated from coastal sediment.</title>
        <authorList>
            <person name="Wang F.Q."/>
            <person name="Shen Q.Y."/>
            <person name="Chen G.J."/>
            <person name="Du Z.J."/>
        </authorList>
    </citation>
    <scope>NUCLEOTIDE SEQUENCE [LARGE SCALE GENOMIC DNA]</scope>
    <source>
        <strain evidence="4 5">SY21</strain>
    </source>
</reference>
<evidence type="ECO:0000313" key="4">
    <source>
        <dbReference type="EMBL" id="RIH63969.1"/>
    </source>
</evidence>
<protein>
    <submittedName>
        <fullName evidence="4">DUF4974 domain-containing protein</fullName>
    </submittedName>
</protein>
<evidence type="ECO:0000256" key="1">
    <source>
        <dbReference type="SAM" id="Phobius"/>
    </source>
</evidence>
<dbReference type="Gene3D" id="3.55.50.30">
    <property type="match status" value="1"/>
</dbReference>
<keyword evidence="1" id="KW-0472">Membrane</keyword>
<dbReference type="Gene3D" id="2.60.120.1440">
    <property type="match status" value="1"/>
</dbReference>
<keyword evidence="1" id="KW-0812">Transmembrane</keyword>
<dbReference type="Proteomes" id="UP000266441">
    <property type="component" value="Unassembled WGS sequence"/>
</dbReference>
<feature type="domain" description="Protein FecR C-terminal" evidence="3">
    <location>
        <begin position="272"/>
        <end position="335"/>
    </location>
</feature>
<keyword evidence="1" id="KW-1133">Transmembrane helix</keyword>
<name>A0A399CWZ3_9BACT</name>
<dbReference type="Pfam" id="PF04773">
    <property type="entry name" value="FecR"/>
    <property type="match status" value="1"/>
</dbReference>
<dbReference type="OrthoDB" id="676789at2"/>
<dbReference type="RefSeq" id="WP_119351031.1">
    <property type="nucleotide sequence ID" value="NZ_JBFHKJ010000679.1"/>
</dbReference>
<dbReference type="GO" id="GO:0016989">
    <property type="term" value="F:sigma factor antagonist activity"/>
    <property type="evidence" value="ECO:0007669"/>
    <property type="project" value="TreeGrafter"/>
</dbReference>
<organism evidence="4 5">
    <name type="scientific">Mariniphaga sediminis</name>
    <dbReference type="NCBI Taxonomy" id="1628158"/>
    <lineage>
        <taxon>Bacteria</taxon>
        <taxon>Pseudomonadati</taxon>
        <taxon>Bacteroidota</taxon>
        <taxon>Bacteroidia</taxon>
        <taxon>Marinilabiliales</taxon>
        <taxon>Prolixibacteraceae</taxon>
        <taxon>Mariniphaga</taxon>
    </lineage>
</organism>
<accession>A0A399CWZ3</accession>
<dbReference type="InterPro" id="IPR006860">
    <property type="entry name" value="FecR"/>
</dbReference>
<dbReference type="FunFam" id="2.60.120.1440:FF:000001">
    <property type="entry name" value="Putative anti-sigma factor"/>
    <property type="match status" value="1"/>
</dbReference>
<proteinExistence type="predicted"/>
<feature type="transmembrane region" description="Helical" evidence="1">
    <location>
        <begin position="92"/>
        <end position="110"/>
    </location>
</feature>
<dbReference type="Pfam" id="PF16344">
    <property type="entry name" value="FecR_C"/>
    <property type="match status" value="1"/>
</dbReference>
<feature type="domain" description="FecR protein" evidence="2">
    <location>
        <begin position="130"/>
        <end position="223"/>
    </location>
</feature>
<dbReference type="PANTHER" id="PTHR30273">
    <property type="entry name" value="PERIPLASMIC SIGNAL SENSOR AND SIGMA FACTOR ACTIVATOR FECR-RELATED"/>
    <property type="match status" value="1"/>
</dbReference>
<gene>
    <name evidence="4" type="ORF">D1164_16680</name>
</gene>